<evidence type="ECO:0000259" key="2">
    <source>
        <dbReference type="Pfam" id="PF14517"/>
    </source>
</evidence>
<dbReference type="InterPro" id="IPR058502">
    <property type="entry name" value="PLL-like_beta-prop"/>
</dbReference>
<dbReference type="SUPFAM" id="SSF89372">
    <property type="entry name" value="Fucose-specific lectin"/>
    <property type="match status" value="1"/>
</dbReference>
<dbReference type="Pfam" id="PF14517">
    <property type="entry name" value="Tachylectin"/>
    <property type="match status" value="1"/>
</dbReference>
<feature type="chain" id="PRO_5019796875" evidence="1">
    <location>
        <begin position="29"/>
        <end position="621"/>
    </location>
</feature>
<evidence type="ECO:0000259" key="3">
    <source>
        <dbReference type="Pfam" id="PF26607"/>
    </source>
</evidence>
<dbReference type="Gene3D" id="2.120.10.70">
    <property type="entry name" value="Fucose-specific lectin"/>
    <property type="match status" value="1"/>
</dbReference>
<gene>
    <name evidence="4" type="ORF">C8E97_0989</name>
</gene>
<dbReference type="Pfam" id="PF26607">
    <property type="entry name" value="DUF8189"/>
    <property type="match status" value="1"/>
</dbReference>
<dbReference type="RefSeq" id="WP_121002047.1">
    <property type="nucleotide sequence ID" value="NZ_RBXO01000001.1"/>
</dbReference>
<feature type="domain" description="PLL-like beta propeller" evidence="3">
    <location>
        <begin position="295"/>
        <end position="561"/>
    </location>
</feature>
<feature type="signal peptide" evidence="1">
    <location>
        <begin position="1"/>
        <end position="28"/>
    </location>
</feature>
<dbReference type="AlphaFoldDB" id="A0A495VVS4"/>
<keyword evidence="1" id="KW-0732">Signal</keyword>
<comment type="caution">
    <text evidence="4">The sequence shown here is derived from an EMBL/GenBank/DDBJ whole genome shotgun (WGS) entry which is preliminary data.</text>
</comment>
<evidence type="ECO:0000313" key="4">
    <source>
        <dbReference type="EMBL" id="RKT52475.1"/>
    </source>
</evidence>
<reference evidence="4 5" key="1">
    <citation type="submission" date="2018-10" db="EMBL/GenBank/DDBJ databases">
        <title>Sequencing the genomes of 1000 actinobacteria strains.</title>
        <authorList>
            <person name="Klenk H.-P."/>
        </authorList>
    </citation>
    <scope>NUCLEOTIDE SEQUENCE [LARGE SCALE GENOMIC DNA]</scope>
    <source>
        <strain evidence="4 5">DSM 43800</strain>
    </source>
</reference>
<evidence type="ECO:0000313" key="5">
    <source>
        <dbReference type="Proteomes" id="UP000282084"/>
    </source>
</evidence>
<feature type="domain" description="Tachylectin 2" evidence="2">
    <location>
        <begin position="48"/>
        <end position="261"/>
    </location>
</feature>
<dbReference type="Proteomes" id="UP000282084">
    <property type="component" value="Unassembled WGS sequence"/>
</dbReference>
<proteinExistence type="predicted"/>
<dbReference type="OrthoDB" id="3660483at2"/>
<dbReference type="InterPro" id="IPR036813">
    <property type="entry name" value="Tachylectin2_sf"/>
</dbReference>
<keyword evidence="5" id="KW-1185">Reference proteome</keyword>
<dbReference type="EMBL" id="RBXO01000001">
    <property type="protein sequence ID" value="RKT52475.1"/>
    <property type="molecule type" value="Genomic_DNA"/>
</dbReference>
<organism evidence="4 5">
    <name type="scientific">Saccharothrix australiensis</name>
    <dbReference type="NCBI Taxonomy" id="2072"/>
    <lineage>
        <taxon>Bacteria</taxon>
        <taxon>Bacillati</taxon>
        <taxon>Actinomycetota</taxon>
        <taxon>Actinomycetes</taxon>
        <taxon>Pseudonocardiales</taxon>
        <taxon>Pseudonocardiaceae</taxon>
        <taxon>Saccharothrix</taxon>
    </lineage>
</organism>
<protein>
    <submittedName>
        <fullName evidence="4">Tachylectin</fullName>
    </submittedName>
</protein>
<name>A0A495VVS4_9PSEU</name>
<sequence>MRRLLWTAAVTAVTATTLSVATTSTATAAETLQCDTSAAIYLRKPDTSLTLYQHNEPEVGTHDWQTQVGIGHTWDGITLGGPDGVVYELTPEGQLNRFRWNGGWENGGVSDTVITGWTGWSRDTLVVDSLGDFYGIAPDGALHWRRYTKNGSTWSYQDRTLATGWAARYNMIWTSGNGTIFARSHDGNLFVHVYHAASQRWLENDRQIGWGGWNKFTDVASVGGGVFYAIDGGTRLLKWYRYTGNGTWAHDAGKDIGDGWYGDWQIEGKSDACRIVGATLPQRPAVAARLDAPNSAIQGSDGLVTFFYVNAAGGLTAAKQRYPNDYSSLTYQPFVGHQKYTGTPGVGASEDGKLHTVANSYDDAAFRGRAQAVRNGIWQPGEIAHDGWMPGDVAVVPDANKLLNLYAVDSAGALWRRAQLTANGEFGPWRKLPTSGLTSDFTVLRNGAAIDIVARFTDNSVRAARLADDSVGAWRAVGAGATGRPAVVAHYNNDLQVFVRLPNGVVHTQRESAGAFPNTWTAVGTLATTGSPAAVLRGGGMVELAARGTDNKVYQASQLVPVGGFGGWDVKFDAETATDPIGLTLSDGNPIFTWRGPQGDILTSYLNPGTAADYQAATARR</sequence>
<dbReference type="SUPFAM" id="SSF50934">
    <property type="entry name" value="Tachylectin-2"/>
    <property type="match status" value="1"/>
</dbReference>
<evidence type="ECO:0000256" key="1">
    <source>
        <dbReference type="SAM" id="SignalP"/>
    </source>
</evidence>
<accession>A0A495VVS4</accession>
<dbReference type="Gene3D" id="2.115.10.10">
    <property type="entry name" value="Tachylectin 2"/>
    <property type="match status" value="1"/>
</dbReference>
<dbReference type="InterPro" id="IPR023294">
    <property type="entry name" value="Tachylectin2"/>
</dbReference>